<dbReference type="Proteomes" id="UP000326289">
    <property type="component" value="Unassembled WGS sequence"/>
</dbReference>
<gene>
    <name evidence="2" type="ORF">BDV30DRAFT_220036</name>
</gene>
<keyword evidence="1" id="KW-0472">Membrane</keyword>
<feature type="transmembrane region" description="Helical" evidence="1">
    <location>
        <begin position="71"/>
        <end position="91"/>
    </location>
</feature>
<keyword evidence="1" id="KW-1133">Transmembrane helix</keyword>
<reference evidence="2 3" key="1">
    <citation type="submission" date="2019-04" db="EMBL/GenBank/DDBJ databases">
        <title>Fungal friends and foes A comparative genomics study of 23 Aspergillus species from section Flavi.</title>
        <authorList>
            <consortium name="DOE Joint Genome Institute"/>
            <person name="Kjaerbolling I."/>
            <person name="Vesth T.C."/>
            <person name="Frisvad J.C."/>
            <person name="Nybo J.L."/>
            <person name="Theobald S."/>
            <person name="Kildgaard S."/>
            <person name="Petersen T.I."/>
            <person name="Kuo A."/>
            <person name="Sato A."/>
            <person name="Lyhne E.K."/>
            <person name="Kogle M.E."/>
            <person name="Wiebenga A."/>
            <person name="Kun R.S."/>
            <person name="Lubbers R.J."/>
            <person name="Makela M.R."/>
            <person name="Barry K."/>
            <person name="Chovatia M."/>
            <person name="Clum A."/>
            <person name="Daum C."/>
            <person name="Haridas S."/>
            <person name="He G."/>
            <person name="LaButti K."/>
            <person name="Lipzen A."/>
            <person name="Mondo S."/>
            <person name="Pangilinan J."/>
            <person name="Riley R."/>
            <person name="Salamov A."/>
            <person name="Simmons B.A."/>
            <person name="Magnuson J.K."/>
            <person name="Henrissat B."/>
            <person name="Mortensen U.H."/>
            <person name="Larsen T.O."/>
            <person name="De vries R.P."/>
            <person name="Grigoriev I.V."/>
            <person name="Machida M."/>
            <person name="Baker S.E."/>
            <person name="Andersen M.R."/>
        </authorList>
    </citation>
    <scope>NUCLEOTIDE SEQUENCE [LARGE SCALE GENOMIC DNA]</scope>
    <source>
        <strain evidence="2 3">CBS 117635</strain>
    </source>
</reference>
<keyword evidence="1" id="KW-0812">Transmembrane</keyword>
<evidence type="ECO:0000313" key="2">
    <source>
        <dbReference type="EMBL" id="KAB8267480.1"/>
    </source>
</evidence>
<accession>A0A5N6INK5</accession>
<evidence type="ECO:0000256" key="1">
    <source>
        <dbReference type="SAM" id="Phobius"/>
    </source>
</evidence>
<keyword evidence="3" id="KW-1185">Reference proteome</keyword>
<organism evidence="2 3">
    <name type="scientific">Aspergillus minisclerotigenes</name>
    <dbReference type="NCBI Taxonomy" id="656917"/>
    <lineage>
        <taxon>Eukaryota</taxon>
        <taxon>Fungi</taxon>
        <taxon>Dikarya</taxon>
        <taxon>Ascomycota</taxon>
        <taxon>Pezizomycotina</taxon>
        <taxon>Eurotiomycetes</taxon>
        <taxon>Eurotiomycetidae</taxon>
        <taxon>Eurotiales</taxon>
        <taxon>Aspergillaceae</taxon>
        <taxon>Aspergillus</taxon>
        <taxon>Aspergillus subgen. Circumdati</taxon>
    </lineage>
</organism>
<name>A0A5N6INK5_9EURO</name>
<protein>
    <submittedName>
        <fullName evidence="2">Uncharacterized protein</fullName>
    </submittedName>
</protein>
<evidence type="ECO:0000313" key="3">
    <source>
        <dbReference type="Proteomes" id="UP000326289"/>
    </source>
</evidence>
<sequence length="96" mass="10445">MGKLLLGWIILLALIAFNIGNIFSVIAPGHQTYRVLTFVTLLVIPWGMDMSFPAATVVLSNTVGRRHQDMAASLVTTIVATAFPSALALQVRSRFM</sequence>
<dbReference type="EMBL" id="ML732900">
    <property type="protein sequence ID" value="KAB8267480.1"/>
    <property type="molecule type" value="Genomic_DNA"/>
</dbReference>
<feature type="transmembrane region" description="Helical" evidence="1">
    <location>
        <begin position="34"/>
        <end position="59"/>
    </location>
</feature>
<proteinExistence type="predicted"/>
<dbReference type="AlphaFoldDB" id="A0A5N6INK5"/>